<dbReference type="InterPro" id="IPR000843">
    <property type="entry name" value="HTH_LacI"/>
</dbReference>
<evidence type="ECO:0000256" key="4">
    <source>
        <dbReference type="SAM" id="MobiDB-lite"/>
    </source>
</evidence>
<dbReference type="InterPro" id="IPR010982">
    <property type="entry name" value="Lambda_DNA-bd_dom_sf"/>
</dbReference>
<name>A0A5R9JG11_9PROT</name>
<reference evidence="6 7" key="1">
    <citation type="submission" date="2019-05" db="EMBL/GenBank/DDBJ databases">
        <authorList>
            <person name="Pankratov T."/>
            <person name="Grouzdev D."/>
        </authorList>
    </citation>
    <scope>NUCLEOTIDE SEQUENCE [LARGE SCALE GENOMIC DNA]</scope>
    <source>
        <strain evidence="6 7">KEBCLARHB70R</strain>
    </source>
</reference>
<dbReference type="GO" id="GO:0000976">
    <property type="term" value="F:transcription cis-regulatory region binding"/>
    <property type="evidence" value="ECO:0007669"/>
    <property type="project" value="TreeGrafter"/>
</dbReference>
<gene>
    <name evidence="6" type="ORF">FE263_03995</name>
</gene>
<evidence type="ECO:0000256" key="2">
    <source>
        <dbReference type="ARBA" id="ARBA00023125"/>
    </source>
</evidence>
<evidence type="ECO:0000313" key="6">
    <source>
        <dbReference type="EMBL" id="TLU74356.1"/>
    </source>
</evidence>
<dbReference type="CDD" id="cd01392">
    <property type="entry name" value="HTH_LacI"/>
    <property type="match status" value="1"/>
</dbReference>
<dbReference type="SMART" id="SM00354">
    <property type="entry name" value="HTH_LACI"/>
    <property type="match status" value="1"/>
</dbReference>
<organism evidence="6 7">
    <name type="scientific">Lichenicoccus roseus</name>
    <dbReference type="NCBI Taxonomy" id="2683649"/>
    <lineage>
        <taxon>Bacteria</taxon>
        <taxon>Pseudomonadati</taxon>
        <taxon>Pseudomonadota</taxon>
        <taxon>Alphaproteobacteria</taxon>
        <taxon>Acetobacterales</taxon>
        <taxon>Acetobacteraceae</taxon>
        <taxon>Lichenicoccus</taxon>
    </lineage>
</organism>
<dbReference type="PANTHER" id="PTHR30146">
    <property type="entry name" value="LACI-RELATED TRANSCRIPTIONAL REPRESSOR"/>
    <property type="match status" value="1"/>
</dbReference>
<feature type="region of interest" description="Disordered" evidence="4">
    <location>
        <begin position="375"/>
        <end position="408"/>
    </location>
</feature>
<dbReference type="GO" id="GO:0003700">
    <property type="term" value="F:DNA-binding transcription factor activity"/>
    <property type="evidence" value="ECO:0007669"/>
    <property type="project" value="TreeGrafter"/>
</dbReference>
<dbReference type="EMBL" id="VCDI01000001">
    <property type="protein sequence ID" value="TLU74356.1"/>
    <property type="molecule type" value="Genomic_DNA"/>
</dbReference>
<keyword evidence="1" id="KW-0805">Transcription regulation</keyword>
<dbReference type="SUPFAM" id="SSF47413">
    <property type="entry name" value="lambda repressor-like DNA-binding domains"/>
    <property type="match status" value="1"/>
</dbReference>
<dbReference type="Pfam" id="PF13377">
    <property type="entry name" value="Peripla_BP_3"/>
    <property type="match status" value="1"/>
</dbReference>
<dbReference type="Gene3D" id="3.40.50.2300">
    <property type="match status" value="2"/>
</dbReference>
<keyword evidence="3" id="KW-0804">Transcription</keyword>
<dbReference type="CDD" id="cd06267">
    <property type="entry name" value="PBP1_LacI_sugar_binding-like"/>
    <property type="match status" value="1"/>
</dbReference>
<dbReference type="Proteomes" id="UP000305654">
    <property type="component" value="Unassembled WGS sequence"/>
</dbReference>
<comment type="caution">
    <text evidence="6">The sequence shown here is derived from an EMBL/GenBank/DDBJ whole genome shotgun (WGS) entry which is preliminary data.</text>
</comment>
<sequence length="408" mass="44149">MASLRNLSYMSHCGSPQHRATPRRRPCRQLSTMSIPTGNRPNRQPRVTILDVAAKAGVHVSTASRALNPKAEHRISGKMVRKIELIAEQLGYSPNPLATSLRTQRTGTVGLVVPNLSDPLFAPIIAAAQERVAEDDFVTFVASSDYKPEKLLSIIEIMSRRHVAGLMVASFDIKDPAADLCLKLGIPTVAVLRDPRHAELSSVTMDDEKGVRALVEHVLDLGHRRIAYITAPLAASTAHNRLAGFMAGTKLAKAAHCQFDVIEADAYHVEEGERIMKRLIADGMRWTAFLCFNDLLAVGALVALKAAGIACPDEISVTGVNDLPFMGLLSPPLTSLHNAGRKIGSQGAELLLDLIENGHAPTRHVLFSSHVVVRGSTGPAPSRPVQDRDRSAKAARRQPAVRARPRPP</sequence>
<dbReference type="Gene3D" id="1.10.260.40">
    <property type="entry name" value="lambda repressor-like DNA-binding domains"/>
    <property type="match status" value="1"/>
</dbReference>
<dbReference type="PROSITE" id="PS50932">
    <property type="entry name" value="HTH_LACI_2"/>
    <property type="match status" value="1"/>
</dbReference>
<dbReference type="InterPro" id="IPR028082">
    <property type="entry name" value="Peripla_BP_I"/>
</dbReference>
<protein>
    <submittedName>
        <fullName evidence="6">LacI family transcriptional regulator</fullName>
    </submittedName>
</protein>
<dbReference type="PANTHER" id="PTHR30146:SF109">
    <property type="entry name" value="HTH-TYPE TRANSCRIPTIONAL REGULATOR GALS"/>
    <property type="match status" value="1"/>
</dbReference>
<accession>A0A5R9JG11</accession>
<proteinExistence type="predicted"/>
<evidence type="ECO:0000256" key="1">
    <source>
        <dbReference type="ARBA" id="ARBA00023015"/>
    </source>
</evidence>
<dbReference type="InterPro" id="IPR046335">
    <property type="entry name" value="LacI/GalR-like_sensor"/>
</dbReference>
<feature type="region of interest" description="Disordered" evidence="4">
    <location>
        <begin position="1"/>
        <end position="44"/>
    </location>
</feature>
<evidence type="ECO:0000256" key="3">
    <source>
        <dbReference type="ARBA" id="ARBA00023163"/>
    </source>
</evidence>
<feature type="compositionally biased region" description="Polar residues" evidence="4">
    <location>
        <begin position="29"/>
        <end position="42"/>
    </location>
</feature>
<evidence type="ECO:0000313" key="7">
    <source>
        <dbReference type="Proteomes" id="UP000305654"/>
    </source>
</evidence>
<dbReference type="Pfam" id="PF00356">
    <property type="entry name" value="LacI"/>
    <property type="match status" value="1"/>
</dbReference>
<evidence type="ECO:0000259" key="5">
    <source>
        <dbReference type="PROSITE" id="PS50932"/>
    </source>
</evidence>
<dbReference type="AlphaFoldDB" id="A0A5R9JG11"/>
<keyword evidence="2" id="KW-0238">DNA-binding</keyword>
<dbReference type="OrthoDB" id="9784962at2"/>
<keyword evidence="7" id="KW-1185">Reference proteome</keyword>
<feature type="domain" description="HTH lacI-type" evidence="5">
    <location>
        <begin position="47"/>
        <end position="103"/>
    </location>
</feature>
<dbReference type="SUPFAM" id="SSF53822">
    <property type="entry name" value="Periplasmic binding protein-like I"/>
    <property type="match status" value="1"/>
</dbReference>